<feature type="transmembrane region" description="Helical" evidence="1">
    <location>
        <begin position="17"/>
        <end position="35"/>
    </location>
</feature>
<keyword evidence="1" id="KW-0472">Membrane</keyword>
<dbReference type="Pfam" id="PF01551">
    <property type="entry name" value="Peptidase_M23"/>
    <property type="match status" value="1"/>
</dbReference>
<dbReference type="RefSeq" id="WP_021828077.1">
    <property type="nucleotide sequence ID" value="NZ_AWTR02000091.1"/>
</dbReference>
<evidence type="ECO:0000313" key="4">
    <source>
        <dbReference type="Proteomes" id="UP000019112"/>
    </source>
</evidence>
<keyword evidence="1" id="KW-0812">Transmembrane</keyword>
<keyword evidence="3" id="KW-0645">Protease</keyword>
<dbReference type="STRING" id="1399147.P618_201153"/>
<dbReference type="eggNOG" id="COG0739">
    <property type="taxonomic scope" value="Bacteria"/>
</dbReference>
<reference evidence="3 4" key="1">
    <citation type="journal article" date="2014" name="FEMS Microbiol. Lett.">
        <title>Draft genome sequences of three Holospora species (Holospora obtusa, Holospora undulata, and Holospora elegans), endonuclear symbiotic bacteria of the ciliate Paramecium caudatum.</title>
        <authorList>
            <person name="Dohra H."/>
            <person name="Tanaka K."/>
            <person name="Suzuki T."/>
            <person name="Fujishima M."/>
            <person name="Suzuki H."/>
        </authorList>
    </citation>
    <scope>NUCLEOTIDE SEQUENCE [LARGE SCALE GENOMIC DNA]</scope>
    <source>
        <strain evidence="3 4">F1</strain>
    </source>
</reference>
<dbReference type="AlphaFoldDB" id="W6TDK0"/>
<keyword evidence="4" id="KW-1185">Reference proteome</keyword>
<dbReference type="GO" id="GO:0004222">
    <property type="term" value="F:metalloendopeptidase activity"/>
    <property type="evidence" value="ECO:0007669"/>
    <property type="project" value="TreeGrafter"/>
</dbReference>
<feature type="domain" description="M23ase beta-sheet core" evidence="2">
    <location>
        <begin position="354"/>
        <end position="450"/>
    </location>
</feature>
<gene>
    <name evidence="3" type="ORF">P618_201153</name>
</gene>
<comment type="caution">
    <text evidence="3">The sequence shown here is derived from an EMBL/GenBank/DDBJ whole genome shotgun (WGS) entry which is preliminary data.</text>
</comment>
<name>W6TDK0_HOLOB</name>
<dbReference type="CDD" id="cd12797">
    <property type="entry name" value="M23_peptidase"/>
    <property type="match status" value="1"/>
</dbReference>
<evidence type="ECO:0000313" key="3">
    <source>
        <dbReference type="EMBL" id="ETZ06679.1"/>
    </source>
</evidence>
<dbReference type="InterPro" id="IPR011055">
    <property type="entry name" value="Dup_hybrid_motif"/>
</dbReference>
<dbReference type="EMBL" id="AWTR02000091">
    <property type="protein sequence ID" value="ETZ06679.1"/>
    <property type="molecule type" value="Genomic_DNA"/>
</dbReference>
<dbReference type="GO" id="GO:0006508">
    <property type="term" value="P:proteolysis"/>
    <property type="evidence" value="ECO:0007669"/>
    <property type="project" value="UniProtKB-KW"/>
</dbReference>
<dbReference type="PANTHER" id="PTHR21666">
    <property type="entry name" value="PEPTIDASE-RELATED"/>
    <property type="match status" value="1"/>
</dbReference>
<dbReference type="InterPro" id="IPR016047">
    <property type="entry name" value="M23ase_b-sheet_dom"/>
</dbReference>
<sequence length="494" mass="56521">MHYLVVKPWLEQCFKKITTLLLFSFLGLLYLYHVYRSNSFRAQELDLDAFRNHNYHPAIFSRFFTLFSSKVSKSQGDFSAFQSILSSPKQFHVAPFFLDPSLVKRFPHSLKSFSLRWSSLANFMHALRLQNFFSHHRVAVHGAFVKMLKQKVLTRAIAGREIKVTYSCVGDKKCLFSVEIPINLVTTKEVRIDSRQNIHIKTIKDSVVSFVMRTQGIVSNALLSDLRKKKLPNDAFHLVASVLDSGKIPLRQHYGRGSQFFILYRGIKNVRTEHVQFTDILFLKLKNSKRNFSLYSYSLRKNTPGFFTENGEKFNKEKNSKEKSGCPFIRPLSGGRLSSCFGRRKHPIFGYYHSHKGIDLAAPLGTPVRAAASGVVEKIGWVRGYGNFIRIRHRNAYCTAYGHLSKYAKKLHPGTSVQQGQVIGFVGATGNATGNHLHFEVIRNGSQVNPFGVRASTQPIERMGRPEYQKFRAYIRYLNSIYNKLGNSRTTMRV</sequence>
<protein>
    <submittedName>
        <fullName evidence="3">Metalloprotease</fullName>
    </submittedName>
</protein>
<evidence type="ECO:0000259" key="2">
    <source>
        <dbReference type="Pfam" id="PF01551"/>
    </source>
</evidence>
<proteinExistence type="predicted"/>
<keyword evidence="3" id="KW-0482">Metalloprotease</keyword>
<accession>W6TDK0</accession>
<dbReference type="InterPro" id="IPR050570">
    <property type="entry name" value="Cell_wall_metabolism_enzyme"/>
</dbReference>
<dbReference type="OrthoDB" id="9805070at2"/>
<dbReference type="SUPFAM" id="SSF51261">
    <property type="entry name" value="Duplicated hybrid motif"/>
    <property type="match status" value="1"/>
</dbReference>
<organism evidence="3 4">
    <name type="scientific">Holospora obtusa F1</name>
    <dbReference type="NCBI Taxonomy" id="1399147"/>
    <lineage>
        <taxon>Bacteria</taxon>
        <taxon>Pseudomonadati</taxon>
        <taxon>Pseudomonadota</taxon>
        <taxon>Alphaproteobacteria</taxon>
        <taxon>Holosporales</taxon>
        <taxon>Holosporaceae</taxon>
        <taxon>Holospora</taxon>
    </lineage>
</organism>
<dbReference type="PANTHER" id="PTHR21666:SF286">
    <property type="entry name" value="LIPOPROTEIN NLPD"/>
    <property type="match status" value="1"/>
</dbReference>
<dbReference type="Proteomes" id="UP000019112">
    <property type="component" value="Unassembled WGS sequence"/>
</dbReference>
<dbReference type="Gene3D" id="2.70.70.10">
    <property type="entry name" value="Glucose Permease (Domain IIA)"/>
    <property type="match status" value="1"/>
</dbReference>
<dbReference type="Gene3D" id="3.10.450.350">
    <property type="match status" value="1"/>
</dbReference>
<keyword evidence="3" id="KW-0378">Hydrolase</keyword>
<keyword evidence="1" id="KW-1133">Transmembrane helix</keyword>
<evidence type="ECO:0000256" key="1">
    <source>
        <dbReference type="SAM" id="Phobius"/>
    </source>
</evidence>